<feature type="region of interest" description="Disordered" evidence="1">
    <location>
        <begin position="471"/>
        <end position="497"/>
    </location>
</feature>
<gene>
    <name evidence="4" type="primary">Aste57867_13494</name>
    <name evidence="3" type="ORF">As57867_013444</name>
    <name evidence="4" type="ORF">ASTE57867_13494</name>
</gene>
<feature type="compositionally biased region" description="Polar residues" evidence="1">
    <location>
        <begin position="488"/>
        <end position="497"/>
    </location>
</feature>
<protein>
    <submittedName>
        <fullName evidence="4">Aste57867_13494 protein</fullName>
    </submittedName>
</protein>
<proteinExistence type="predicted"/>
<organism evidence="4 5">
    <name type="scientific">Aphanomyces stellatus</name>
    <dbReference type="NCBI Taxonomy" id="120398"/>
    <lineage>
        <taxon>Eukaryota</taxon>
        <taxon>Sar</taxon>
        <taxon>Stramenopiles</taxon>
        <taxon>Oomycota</taxon>
        <taxon>Saprolegniomycetes</taxon>
        <taxon>Saprolegniales</taxon>
        <taxon>Verrucalvaceae</taxon>
        <taxon>Aphanomyces</taxon>
    </lineage>
</organism>
<evidence type="ECO:0000313" key="5">
    <source>
        <dbReference type="Proteomes" id="UP000332933"/>
    </source>
</evidence>
<keyword evidence="2" id="KW-0472">Membrane</keyword>
<dbReference type="AlphaFoldDB" id="A0A485KY98"/>
<evidence type="ECO:0000256" key="2">
    <source>
        <dbReference type="SAM" id="Phobius"/>
    </source>
</evidence>
<evidence type="ECO:0000313" key="3">
    <source>
        <dbReference type="EMBL" id="KAF0695709.1"/>
    </source>
</evidence>
<evidence type="ECO:0000313" key="4">
    <source>
        <dbReference type="EMBL" id="VFT90332.1"/>
    </source>
</evidence>
<sequence length="497" mass="52435">MATCFGQSVDAIQMASERPHCSDQYGLLYGGFFHVDHVASIKRESGTAAAARLVKERGSGGCKAHDGGEIGRFGDTHTWFLTLLFAVGRRSLPLALLTDGTARVDSPRNKNRHPRLLCQTRAVESLGEERKVKTSGGSHMRFFIPGLVASLLVSHSATAAPVVTPTMGPFTDLPTPTTTEPATTATPKPTTAKPTPAPTTTEPETPEPVTTTTAAPTTKPVKTTPVPTTTLEATPAPTTTEATEEPTTTAPPSTAPPPTDAPSTSPTTAPATTKSTTAKPPTTTTADSLSTKAPSSSSSSGSGNGLPDWLVPTIVGSAVVVFMAAFFVCKKLQRHRDSDDDLYDSTYPQPNMYSTSVVPHQELHPPRGPSMHKMPVLQPMPNANISSSFVRPSLYGRSSMVSVDQSRSSIPSFDGRSSMSFYEGGSSSVYTPAARPFVVRPASGATTVLTASSSFNMRGSDRRSIDFDARISEGHGSDEEATTPVFPSPQSAQSYTF</sequence>
<dbReference type="Proteomes" id="UP000332933">
    <property type="component" value="Unassembled WGS sequence"/>
</dbReference>
<feature type="compositionally biased region" description="Low complexity" evidence="1">
    <location>
        <begin position="174"/>
        <end position="252"/>
    </location>
</feature>
<feature type="region of interest" description="Disordered" evidence="1">
    <location>
        <begin position="162"/>
        <end position="305"/>
    </location>
</feature>
<name>A0A485KY98_9STRA</name>
<dbReference type="EMBL" id="VJMH01005456">
    <property type="protein sequence ID" value="KAF0695709.1"/>
    <property type="molecule type" value="Genomic_DNA"/>
</dbReference>
<evidence type="ECO:0000256" key="1">
    <source>
        <dbReference type="SAM" id="MobiDB-lite"/>
    </source>
</evidence>
<keyword evidence="2" id="KW-0812">Transmembrane</keyword>
<reference evidence="4 5" key="1">
    <citation type="submission" date="2019-03" db="EMBL/GenBank/DDBJ databases">
        <authorList>
            <person name="Gaulin E."/>
            <person name="Dumas B."/>
        </authorList>
    </citation>
    <scope>NUCLEOTIDE SEQUENCE [LARGE SCALE GENOMIC DNA]</scope>
    <source>
        <strain evidence="4">CBS 568.67</strain>
    </source>
</reference>
<reference evidence="3" key="2">
    <citation type="submission" date="2019-06" db="EMBL/GenBank/DDBJ databases">
        <title>Genomics analysis of Aphanomyces spp. identifies a new class of oomycete effector associated with host adaptation.</title>
        <authorList>
            <person name="Gaulin E."/>
        </authorList>
    </citation>
    <scope>NUCLEOTIDE SEQUENCE</scope>
    <source>
        <strain evidence="3">CBS 578.67</strain>
    </source>
</reference>
<feature type="compositionally biased region" description="Low complexity" evidence="1">
    <location>
        <begin position="261"/>
        <end position="286"/>
    </location>
</feature>
<keyword evidence="5" id="KW-1185">Reference proteome</keyword>
<keyword evidence="2" id="KW-1133">Transmembrane helix</keyword>
<dbReference type="PRINTS" id="PR01217">
    <property type="entry name" value="PRICHEXTENSN"/>
</dbReference>
<accession>A0A485KY98</accession>
<dbReference type="EMBL" id="CAADRA010005477">
    <property type="protein sequence ID" value="VFT90332.1"/>
    <property type="molecule type" value="Genomic_DNA"/>
</dbReference>
<feature type="transmembrane region" description="Helical" evidence="2">
    <location>
        <begin position="309"/>
        <end position="329"/>
    </location>
</feature>